<dbReference type="Pfam" id="PF19040">
    <property type="entry name" value="SGNH"/>
    <property type="match status" value="1"/>
</dbReference>
<evidence type="ECO:0000256" key="1">
    <source>
        <dbReference type="SAM" id="MobiDB-lite"/>
    </source>
</evidence>
<dbReference type="InterPro" id="IPR043968">
    <property type="entry name" value="SGNH"/>
</dbReference>
<evidence type="ECO:0000259" key="3">
    <source>
        <dbReference type="Pfam" id="PF19040"/>
    </source>
</evidence>
<sequence length="308" mass="32158">MITESSQMVGRRLVAAVLAALCGASATACSGAGQDPYGTGLLHGPGRGVPAQDRPLGTGTPPFGQETLDPAVHGKKILVVGDSWAASIGTGMAAVAARTNTVVNAGLGGCGIMQANTPDASPDCRDWQEKWARYVTEHRPDAVLLMTAQWDLAPQRIDDSARLRDAADPLYRKLFADNLAHGARILSAGGARVFLMNSKATANPSYRDRALVLNEEIYAAAARQARSGGGLLDLRAQLCNDNGCPFDRDGQAVYDETGHPAPAVRDRLATWALNAMFAPKPAAPKSAAPKPAAPRPDAPLSAVPAAKH</sequence>
<dbReference type="InterPro" id="IPR036514">
    <property type="entry name" value="SGNH_hydro_sf"/>
</dbReference>
<comment type="caution">
    <text evidence="4">The sequence shown here is derived from an EMBL/GenBank/DDBJ whole genome shotgun (WGS) entry which is preliminary data.</text>
</comment>
<keyword evidence="2" id="KW-0732">Signal</keyword>
<evidence type="ECO:0000313" key="4">
    <source>
        <dbReference type="EMBL" id="GHC85923.1"/>
    </source>
</evidence>
<reference evidence="4" key="2">
    <citation type="submission" date="2020-09" db="EMBL/GenBank/DDBJ databases">
        <authorList>
            <person name="Sun Q."/>
            <person name="Ohkuma M."/>
        </authorList>
    </citation>
    <scope>NUCLEOTIDE SEQUENCE</scope>
    <source>
        <strain evidence="4">JCM 4637</strain>
    </source>
</reference>
<feature type="signal peptide" evidence="2">
    <location>
        <begin position="1"/>
        <end position="28"/>
    </location>
</feature>
<protein>
    <recommendedName>
        <fullName evidence="3">SGNH domain-containing protein</fullName>
    </recommendedName>
</protein>
<evidence type="ECO:0000313" key="5">
    <source>
        <dbReference type="Proteomes" id="UP000638353"/>
    </source>
</evidence>
<gene>
    <name evidence="4" type="ORF">GCM10010334_16470</name>
</gene>
<feature type="chain" id="PRO_5037195317" description="SGNH domain-containing protein" evidence="2">
    <location>
        <begin position="29"/>
        <end position="308"/>
    </location>
</feature>
<accession>A0A918WUZ9</accession>
<dbReference type="Proteomes" id="UP000638353">
    <property type="component" value="Unassembled WGS sequence"/>
</dbReference>
<evidence type="ECO:0000256" key="2">
    <source>
        <dbReference type="SAM" id="SignalP"/>
    </source>
</evidence>
<dbReference type="Gene3D" id="3.40.50.1110">
    <property type="entry name" value="SGNH hydrolase"/>
    <property type="match status" value="1"/>
</dbReference>
<dbReference type="SUPFAM" id="SSF52266">
    <property type="entry name" value="SGNH hydrolase"/>
    <property type="match status" value="1"/>
</dbReference>
<dbReference type="EMBL" id="BMVC01000003">
    <property type="protein sequence ID" value="GHC85923.1"/>
    <property type="molecule type" value="Genomic_DNA"/>
</dbReference>
<feature type="region of interest" description="Disordered" evidence="1">
    <location>
        <begin position="281"/>
        <end position="308"/>
    </location>
</feature>
<dbReference type="AlphaFoldDB" id="A0A918WUZ9"/>
<feature type="compositionally biased region" description="Low complexity" evidence="1">
    <location>
        <begin position="281"/>
        <end position="290"/>
    </location>
</feature>
<feature type="domain" description="SGNH" evidence="3">
    <location>
        <begin position="72"/>
        <end position="266"/>
    </location>
</feature>
<proteinExistence type="predicted"/>
<feature type="region of interest" description="Disordered" evidence="1">
    <location>
        <begin position="40"/>
        <end position="64"/>
    </location>
</feature>
<organism evidence="4 5">
    <name type="scientific">Streptomyces finlayi</name>
    <dbReference type="NCBI Taxonomy" id="67296"/>
    <lineage>
        <taxon>Bacteria</taxon>
        <taxon>Bacillati</taxon>
        <taxon>Actinomycetota</taxon>
        <taxon>Actinomycetes</taxon>
        <taxon>Kitasatosporales</taxon>
        <taxon>Streptomycetaceae</taxon>
        <taxon>Streptomyces</taxon>
    </lineage>
</organism>
<name>A0A918WUZ9_9ACTN</name>
<reference evidence="4" key="1">
    <citation type="journal article" date="2014" name="Int. J. Syst. Evol. Microbiol.">
        <title>Complete genome sequence of Corynebacterium casei LMG S-19264T (=DSM 44701T), isolated from a smear-ripened cheese.</title>
        <authorList>
            <consortium name="US DOE Joint Genome Institute (JGI-PGF)"/>
            <person name="Walter F."/>
            <person name="Albersmeier A."/>
            <person name="Kalinowski J."/>
            <person name="Ruckert C."/>
        </authorList>
    </citation>
    <scope>NUCLEOTIDE SEQUENCE</scope>
    <source>
        <strain evidence="4">JCM 4637</strain>
    </source>
</reference>